<feature type="compositionally biased region" description="Gly residues" evidence="1">
    <location>
        <begin position="59"/>
        <end position="69"/>
    </location>
</feature>
<dbReference type="EMBL" id="UZAH01026414">
    <property type="protein sequence ID" value="VDO80346.1"/>
    <property type="molecule type" value="Genomic_DNA"/>
</dbReference>
<feature type="compositionally biased region" description="Gly residues" evidence="1">
    <location>
        <begin position="90"/>
        <end position="100"/>
    </location>
</feature>
<feature type="chain" id="PRO_5044596508" evidence="2">
    <location>
        <begin position="25"/>
        <end position="100"/>
    </location>
</feature>
<feature type="compositionally biased region" description="Low complexity" evidence="1">
    <location>
        <begin position="70"/>
        <end position="84"/>
    </location>
</feature>
<name>A0A3P7XYT4_HELPZ</name>
<dbReference type="AlphaFoldDB" id="A0A3P7XYT4"/>
<evidence type="ECO:0000313" key="4">
    <source>
        <dbReference type="Proteomes" id="UP000050761"/>
    </source>
</evidence>
<reference evidence="3 4" key="1">
    <citation type="submission" date="2018-11" db="EMBL/GenBank/DDBJ databases">
        <authorList>
            <consortium name="Pathogen Informatics"/>
        </authorList>
    </citation>
    <scope>NUCLEOTIDE SEQUENCE [LARGE SCALE GENOMIC DNA]</scope>
</reference>
<feature type="region of interest" description="Disordered" evidence="1">
    <location>
        <begin position="59"/>
        <end position="100"/>
    </location>
</feature>
<reference evidence="5" key="2">
    <citation type="submission" date="2019-09" db="UniProtKB">
        <authorList>
            <consortium name="WormBaseParasite"/>
        </authorList>
    </citation>
    <scope>IDENTIFICATION</scope>
</reference>
<evidence type="ECO:0000313" key="5">
    <source>
        <dbReference type="WBParaSite" id="HPBE_0000935601-mRNA-1"/>
    </source>
</evidence>
<evidence type="ECO:0000313" key="3">
    <source>
        <dbReference type="EMBL" id="VDO80346.1"/>
    </source>
</evidence>
<feature type="signal peptide" evidence="2">
    <location>
        <begin position="1"/>
        <end position="24"/>
    </location>
</feature>
<dbReference type="Proteomes" id="UP000050761">
    <property type="component" value="Unassembled WGS sequence"/>
</dbReference>
<evidence type="ECO:0000256" key="1">
    <source>
        <dbReference type="SAM" id="MobiDB-lite"/>
    </source>
</evidence>
<keyword evidence="2" id="KW-0732">Signal</keyword>
<evidence type="ECO:0000256" key="2">
    <source>
        <dbReference type="SAM" id="SignalP"/>
    </source>
</evidence>
<gene>
    <name evidence="3" type="ORF">HPBE_LOCUS9357</name>
</gene>
<accession>A0A3P7XYT4</accession>
<sequence>MNTAVVVVLLMSNALLAYPRPGYGVPMMGGGMMPPMGMGGGGYGFPGGGGGFPMGGGGLPIGGGFGGQSSGFSESQSSSVRQSQFHNNEGFGGGFGRRRR</sequence>
<keyword evidence="4" id="KW-1185">Reference proteome</keyword>
<protein>
    <submittedName>
        <fullName evidence="3 5">Uncharacterized protein</fullName>
    </submittedName>
</protein>
<proteinExistence type="predicted"/>
<dbReference type="WBParaSite" id="HPBE_0000935601-mRNA-1">
    <property type="protein sequence ID" value="HPBE_0000935601-mRNA-1"/>
    <property type="gene ID" value="HPBE_0000935601"/>
</dbReference>
<organism evidence="3">
    <name type="scientific">Heligmosomoides polygyrus</name>
    <name type="common">Parasitic roundworm</name>
    <dbReference type="NCBI Taxonomy" id="6339"/>
    <lineage>
        <taxon>Eukaryota</taxon>
        <taxon>Metazoa</taxon>
        <taxon>Ecdysozoa</taxon>
        <taxon>Nematoda</taxon>
        <taxon>Chromadorea</taxon>
        <taxon>Rhabditida</taxon>
        <taxon>Rhabditina</taxon>
        <taxon>Rhabditomorpha</taxon>
        <taxon>Strongyloidea</taxon>
        <taxon>Heligmosomidae</taxon>
        <taxon>Heligmosomoides</taxon>
    </lineage>
</organism>